<evidence type="ECO:0000256" key="1">
    <source>
        <dbReference type="SAM" id="MobiDB-lite"/>
    </source>
</evidence>
<protein>
    <submittedName>
        <fullName evidence="2">Uncharacterized protein</fullName>
    </submittedName>
</protein>
<keyword evidence="3" id="KW-1185">Reference proteome</keyword>
<dbReference type="Proteomes" id="UP001595583">
    <property type="component" value="Unassembled WGS sequence"/>
</dbReference>
<reference evidence="3" key="1">
    <citation type="journal article" date="2019" name="Int. J. Syst. Evol. Microbiol.">
        <title>The Global Catalogue of Microorganisms (GCM) 10K type strain sequencing project: providing services to taxonomists for standard genome sequencing and annotation.</title>
        <authorList>
            <consortium name="The Broad Institute Genomics Platform"/>
            <consortium name="The Broad Institute Genome Sequencing Center for Infectious Disease"/>
            <person name="Wu L."/>
            <person name="Ma J."/>
        </authorList>
    </citation>
    <scope>NUCLEOTIDE SEQUENCE [LARGE SCALE GENOMIC DNA]</scope>
    <source>
        <strain evidence="3">KCTC 52165</strain>
    </source>
</reference>
<organism evidence="2 3">
    <name type="scientific">Aquamicrobium soli</name>
    <dbReference type="NCBI Taxonomy" id="1811518"/>
    <lineage>
        <taxon>Bacteria</taxon>
        <taxon>Pseudomonadati</taxon>
        <taxon>Pseudomonadota</taxon>
        <taxon>Alphaproteobacteria</taxon>
        <taxon>Hyphomicrobiales</taxon>
        <taxon>Phyllobacteriaceae</taxon>
        <taxon>Aquamicrobium</taxon>
    </lineage>
</organism>
<sequence>MSPTIALVWYMVVAGPQGGMVVLPSTFDTRDQCTSAIAEYQKTTPPAGWTVQCIPSASPYADDMDEDGSTQEQPAQ</sequence>
<accession>A0ABV7KFE3</accession>
<evidence type="ECO:0000313" key="2">
    <source>
        <dbReference type="EMBL" id="MFC3208546.1"/>
    </source>
</evidence>
<evidence type="ECO:0000313" key="3">
    <source>
        <dbReference type="Proteomes" id="UP001595583"/>
    </source>
</evidence>
<gene>
    <name evidence="2" type="ORF">ACFOHJ_20195</name>
</gene>
<feature type="region of interest" description="Disordered" evidence="1">
    <location>
        <begin position="51"/>
        <end position="76"/>
    </location>
</feature>
<dbReference type="EMBL" id="JBHRTK010000024">
    <property type="protein sequence ID" value="MFC3208546.1"/>
    <property type="molecule type" value="Genomic_DNA"/>
</dbReference>
<dbReference type="RefSeq" id="WP_378224007.1">
    <property type="nucleotide sequence ID" value="NZ_JBHRTK010000024.1"/>
</dbReference>
<proteinExistence type="predicted"/>
<comment type="caution">
    <text evidence="2">The sequence shown here is derived from an EMBL/GenBank/DDBJ whole genome shotgun (WGS) entry which is preliminary data.</text>
</comment>
<name>A0ABV7KFE3_9HYPH</name>